<evidence type="ECO:0000256" key="2">
    <source>
        <dbReference type="ARBA" id="ARBA00022679"/>
    </source>
</evidence>
<dbReference type="PANTHER" id="PTHR44942:SF4">
    <property type="entry name" value="METHYLTRANSFERASE TYPE 11 DOMAIN-CONTAINING PROTEIN"/>
    <property type="match status" value="1"/>
</dbReference>
<keyword evidence="4" id="KW-1185">Reference proteome</keyword>
<dbReference type="SUPFAM" id="SSF53335">
    <property type="entry name" value="S-adenosyl-L-methionine-dependent methyltransferases"/>
    <property type="match status" value="1"/>
</dbReference>
<dbReference type="InterPro" id="IPR051052">
    <property type="entry name" value="Diverse_substrate_MTase"/>
</dbReference>
<dbReference type="Proteomes" id="UP001597338">
    <property type="component" value="Unassembled WGS sequence"/>
</dbReference>
<dbReference type="RefSeq" id="WP_377197413.1">
    <property type="nucleotide sequence ID" value="NZ_JBHUHF010000001.1"/>
</dbReference>
<sequence length="266" mass="28822">MAEQNPSVSTSHELRAVAESFGADAERYDRSRPAYPEALVRAIVQRAPGGAVLDAGTGTGIVARQLRDAGCTVTGVEADSRMADVARRHGFTVDEGRFEEWDQRDRLYDAVVAGQAWHWIDPVAGADIAARALRPGGLLAVFWNVACPAPDLAAAFAAVYHRVVPDLPFRPWAPNMVDAYDEMCLKAAAGMRESDDLAEPEHWLFDWARTYTRAEWLDLVPTAGGHARLPQPVLAELLAGLGDVVDEAGGTVTMPYRSVAVAAHRH</sequence>
<protein>
    <submittedName>
        <fullName evidence="3">Class I SAM-dependent methyltransferase</fullName>
        <ecNumber evidence="3">2.1.1.-</ecNumber>
    </submittedName>
</protein>
<evidence type="ECO:0000313" key="4">
    <source>
        <dbReference type="Proteomes" id="UP001597338"/>
    </source>
</evidence>
<dbReference type="InterPro" id="IPR029063">
    <property type="entry name" value="SAM-dependent_MTases_sf"/>
</dbReference>
<dbReference type="GO" id="GO:0032259">
    <property type="term" value="P:methylation"/>
    <property type="evidence" value="ECO:0007669"/>
    <property type="project" value="UniProtKB-KW"/>
</dbReference>
<evidence type="ECO:0000313" key="3">
    <source>
        <dbReference type="EMBL" id="MFD2025523.1"/>
    </source>
</evidence>
<dbReference type="EC" id="2.1.1.-" evidence="3"/>
<dbReference type="EMBL" id="JBHUHF010000001">
    <property type="protein sequence ID" value="MFD2025523.1"/>
    <property type="molecule type" value="Genomic_DNA"/>
</dbReference>
<organism evidence="3 4">
    <name type="scientific">Promicromonospora aerolata</name>
    <dbReference type="NCBI Taxonomy" id="195749"/>
    <lineage>
        <taxon>Bacteria</taxon>
        <taxon>Bacillati</taxon>
        <taxon>Actinomycetota</taxon>
        <taxon>Actinomycetes</taxon>
        <taxon>Micrococcales</taxon>
        <taxon>Promicromonosporaceae</taxon>
        <taxon>Promicromonospora</taxon>
    </lineage>
</organism>
<reference evidence="4" key="1">
    <citation type="journal article" date="2019" name="Int. J. Syst. Evol. Microbiol.">
        <title>The Global Catalogue of Microorganisms (GCM) 10K type strain sequencing project: providing services to taxonomists for standard genome sequencing and annotation.</title>
        <authorList>
            <consortium name="The Broad Institute Genomics Platform"/>
            <consortium name="The Broad Institute Genome Sequencing Center for Infectious Disease"/>
            <person name="Wu L."/>
            <person name="Ma J."/>
        </authorList>
    </citation>
    <scope>NUCLEOTIDE SEQUENCE [LARGE SCALE GENOMIC DNA]</scope>
    <source>
        <strain evidence="4">CCM 7043</strain>
    </source>
</reference>
<dbReference type="PANTHER" id="PTHR44942">
    <property type="entry name" value="METHYLTRANSF_11 DOMAIN-CONTAINING PROTEIN"/>
    <property type="match status" value="1"/>
</dbReference>
<dbReference type="Pfam" id="PF13489">
    <property type="entry name" value="Methyltransf_23"/>
    <property type="match status" value="1"/>
</dbReference>
<accession>A0ABW4V794</accession>
<evidence type="ECO:0000256" key="1">
    <source>
        <dbReference type="ARBA" id="ARBA00022603"/>
    </source>
</evidence>
<dbReference type="Gene3D" id="3.40.50.150">
    <property type="entry name" value="Vaccinia Virus protein VP39"/>
    <property type="match status" value="1"/>
</dbReference>
<dbReference type="CDD" id="cd02440">
    <property type="entry name" value="AdoMet_MTases"/>
    <property type="match status" value="1"/>
</dbReference>
<keyword evidence="2 3" id="KW-0808">Transferase</keyword>
<name>A0ABW4V794_9MICO</name>
<proteinExistence type="predicted"/>
<gene>
    <name evidence="3" type="ORF">ACFSL2_08370</name>
</gene>
<keyword evidence="1 3" id="KW-0489">Methyltransferase</keyword>
<comment type="caution">
    <text evidence="3">The sequence shown here is derived from an EMBL/GenBank/DDBJ whole genome shotgun (WGS) entry which is preliminary data.</text>
</comment>
<dbReference type="GO" id="GO:0008168">
    <property type="term" value="F:methyltransferase activity"/>
    <property type="evidence" value="ECO:0007669"/>
    <property type="project" value="UniProtKB-KW"/>
</dbReference>